<evidence type="ECO:0000313" key="4">
    <source>
        <dbReference type="EMBL" id="EFH84613.1"/>
    </source>
</evidence>
<feature type="domain" description="Transposase IS204/IS1001/IS1096/IS1165 zinc-finger" evidence="3">
    <location>
        <begin position="58"/>
        <end position="101"/>
    </location>
</feature>
<evidence type="ECO:0000259" key="3">
    <source>
        <dbReference type="Pfam" id="PF14690"/>
    </source>
</evidence>
<accession>D6TWN0</accession>
<feature type="domain" description="Transposase IS204/IS1001/IS1096/IS1165 DDE" evidence="2">
    <location>
        <begin position="406"/>
        <end position="513"/>
    </location>
</feature>
<dbReference type="PANTHER" id="PTHR33498:SF1">
    <property type="entry name" value="TRANSPOSASE FOR INSERTION SEQUENCE ELEMENT IS1557"/>
    <property type="match status" value="1"/>
</dbReference>
<dbReference type="Pfam" id="PF01610">
    <property type="entry name" value="DDE_Tnp_ISL3"/>
    <property type="match status" value="2"/>
</dbReference>
<name>D6TWN0_KTERA</name>
<dbReference type="STRING" id="485913.Krac_5696"/>
<dbReference type="Pfam" id="PF14690">
    <property type="entry name" value="Zn_ribbon_ISL3"/>
    <property type="match status" value="1"/>
</dbReference>
<dbReference type="InParanoid" id="D6TWN0"/>
<evidence type="ECO:0000256" key="1">
    <source>
        <dbReference type="SAM" id="MobiDB-lite"/>
    </source>
</evidence>
<dbReference type="AlphaFoldDB" id="D6TWN0"/>
<organism evidence="4 5">
    <name type="scientific">Ktedonobacter racemifer DSM 44963</name>
    <dbReference type="NCBI Taxonomy" id="485913"/>
    <lineage>
        <taxon>Bacteria</taxon>
        <taxon>Bacillati</taxon>
        <taxon>Chloroflexota</taxon>
        <taxon>Ktedonobacteria</taxon>
        <taxon>Ktedonobacterales</taxon>
        <taxon>Ktedonobacteraceae</taxon>
        <taxon>Ktedonobacter</taxon>
    </lineage>
</organism>
<sequence>MKSDTLLMKSAFCRLFMMSEMMMEISSLLSLPDGLEVAQLAMVEDVLRIDVVATAEGGACPLCAEVATHIRSYYTRVVADVPCAGHRVQLTLHVRKFRCDTASCPRKVFAERLGPFIEAWARKTTRLRKAIEAIGLATCGEGGARLADCLGMTTSPATVLRCVMALPLPPVEAVTHLGIDDFALRRGRTYGTVLVDLTSHKAIDLLPDRKAETAKVWMQAHSEIEVVSRDRGGDYAAAASQGAPQAVQTADRSHLCKNLTEAVEKALARCRAEIRKSQKAEQKSAKETEPEAPLPRLLTSDGKPYSAHQTERYDRYQQVVALREQGAKVKEIAKRVGLGVRTVQRWLNDGAYVETNYHHRHRSSFDRYEAYVRKRWDEGVHNIQQLWREIKAQGYPHSDRALQGHLEVVRGKKPAELEEAGVLDHFSAKKVVWLFVRPFDDLSKEEQEELLAIRQASATAETIYQLVQEFFRLVRSRQGTQLDSWLSKVEASAIPELQSFANGLERDKAAVLAGLTLIQSNDHVA</sequence>
<keyword evidence="5" id="KW-1185">Reference proteome</keyword>
<feature type="compositionally biased region" description="Basic and acidic residues" evidence="1">
    <location>
        <begin position="277"/>
        <end position="289"/>
    </location>
</feature>
<dbReference type="PANTHER" id="PTHR33498">
    <property type="entry name" value="TRANSPOSASE FOR INSERTION SEQUENCE ELEMENT IS1557"/>
    <property type="match status" value="1"/>
</dbReference>
<gene>
    <name evidence="4" type="ORF">Krac_5696</name>
</gene>
<dbReference type="Gene3D" id="1.10.10.60">
    <property type="entry name" value="Homeodomain-like"/>
    <property type="match status" value="1"/>
</dbReference>
<dbReference type="EMBL" id="ADVG01000003">
    <property type="protein sequence ID" value="EFH84613.1"/>
    <property type="molecule type" value="Genomic_DNA"/>
</dbReference>
<dbReference type="Pfam" id="PF13384">
    <property type="entry name" value="HTH_23"/>
    <property type="match status" value="1"/>
</dbReference>
<dbReference type="Proteomes" id="UP000004508">
    <property type="component" value="Unassembled WGS sequence"/>
</dbReference>
<protein>
    <submittedName>
        <fullName evidence="4">Transposase IS204/IS1001/IS1096/IS1165 family protein</fullName>
    </submittedName>
</protein>
<dbReference type="InterPro" id="IPR002560">
    <property type="entry name" value="Transposase_DDE"/>
</dbReference>
<reference evidence="4 5" key="1">
    <citation type="journal article" date="2011" name="Stand. Genomic Sci.">
        <title>Non-contiguous finished genome sequence and contextual data of the filamentous soil bacterium Ktedonobacter racemifer type strain (SOSP1-21).</title>
        <authorList>
            <person name="Chang Y.J."/>
            <person name="Land M."/>
            <person name="Hauser L."/>
            <person name="Chertkov O."/>
            <person name="Del Rio T.G."/>
            <person name="Nolan M."/>
            <person name="Copeland A."/>
            <person name="Tice H."/>
            <person name="Cheng J.F."/>
            <person name="Lucas S."/>
            <person name="Han C."/>
            <person name="Goodwin L."/>
            <person name="Pitluck S."/>
            <person name="Ivanova N."/>
            <person name="Ovchinikova G."/>
            <person name="Pati A."/>
            <person name="Chen A."/>
            <person name="Palaniappan K."/>
            <person name="Mavromatis K."/>
            <person name="Liolios K."/>
            <person name="Brettin T."/>
            <person name="Fiebig A."/>
            <person name="Rohde M."/>
            <person name="Abt B."/>
            <person name="Goker M."/>
            <person name="Detter J.C."/>
            <person name="Woyke T."/>
            <person name="Bristow J."/>
            <person name="Eisen J.A."/>
            <person name="Markowitz V."/>
            <person name="Hugenholtz P."/>
            <person name="Kyrpides N.C."/>
            <person name="Klenk H.P."/>
            <person name="Lapidus A."/>
        </authorList>
    </citation>
    <scope>NUCLEOTIDE SEQUENCE [LARGE SCALE GENOMIC DNA]</scope>
    <source>
        <strain evidence="5">DSM 44963</strain>
    </source>
</reference>
<evidence type="ECO:0000313" key="5">
    <source>
        <dbReference type="Proteomes" id="UP000004508"/>
    </source>
</evidence>
<dbReference type="InterPro" id="IPR029261">
    <property type="entry name" value="Transposase_Znf"/>
</dbReference>
<proteinExistence type="predicted"/>
<dbReference type="InterPro" id="IPR047951">
    <property type="entry name" value="Transpos_ISL3"/>
</dbReference>
<comment type="caution">
    <text evidence="4">The sequence shown here is derived from an EMBL/GenBank/DDBJ whole genome shotgun (WGS) entry which is preliminary data.</text>
</comment>
<feature type="region of interest" description="Disordered" evidence="1">
    <location>
        <begin position="277"/>
        <end position="310"/>
    </location>
</feature>
<dbReference type="eggNOG" id="COG3464">
    <property type="taxonomic scope" value="Bacteria"/>
</dbReference>
<feature type="domain" description="Transposase IS204/IS1001/IS1096/IS1165 DDE" evidence="2">
    <location>
        <begin position="177"/>
        <end position="286"/>
    </location>
</feature>
<evidence type="ECO:0000259" key="2">
    <source>
        <dbReference type="Pfam" id="PF01610"/>
    </source>
</evidence>
<dbReference type="NCBIfam" id="NF033550">
    <property type="entry name" value="transpos_ISL3"/>
    <property type="match status" value="1"/>
</dbReference>